<feature type="domain" description="Thioredoxin" evidence="6">
    <location>
        <begin position="228"/>
        <end position="367"/>
    </location>
</feature>
<dbReference type="SUPFAM" id="SSF52833">
    <property type="entry name" value="Thioredoxin-like"/>
    <property type="match status" value="1"/>
</dbReference>
<comment type="caution">
    <text evidence="7">The sequence shown here is derived from an EMBL/GenBank/DDBJ whole genome shotgun (WGS) entry which is preliminary data.</text>
</comment>
<keyword evidence="3" id="KW-1015">Disulfide bond</keyword>
<keyword evidence="2" id="KW-0201">Cytochrome c-type biogenesis</keyword>
<dbReference type="GO" id="GO:0030313">
    <property type="term" value="C:cell envelope"/>
    <property type="evidence" value="ECO:0007669"/>
    <property type="project" value="UniProtKB-SubCell"/>
</dbReference>
<evidence type="ECO:0000256" key="4">
    <source>
        <dbReference type="ARBA" id="ARBA00023284"/>
    </source>
</evidence>
<dbReference type="GO" id="GO:0016209">
    <property type="term" value="F:antioxidant activity"/>
    <property type="evidence" value="ECO:0007669"/>
    <property type="project" value="InterPro"/>
</dbReference>
<dbReference type="PROSITE" id="PS00194">
    <property type="entry name" value="THIOREDOXIN_1"/>
    <property type="match status" value="1"/>
</dbReference>
<dbReference type="PANTHER" id="PTHR42852">
    <property type="entry name" value="THIOL:DISULFIDE INTERCHANGE PROTEIN DSBE"/>
    <property type="match status" value="1"/>
</dbReference>
<reference evidence="7" key="1">
    <citation type="submission" date="2019-03" db="EMBL/GenBank/DDBJ databases">
        <title>Single cell metagenomics reveals metabolic interactions within the superorganism composed of flagellate Streblomastix strix and complex community of Bacteroidetes bacteria on its surface.</title>
        <authorList>
            <person name="Treitli S.C."/>
            <person name="Kolisko M."/>
            <person name="Husnik F."/>
            <person name="Keeling P."/>
            <person name="Hampl V."/>
        </authorList>
    </citation>
    <scope>NUCLEOTIDE SEQUENCE</scope>
    <source>
        <strain evidence="7">STM</strain>
    </source>
</reference>
<dbReference type="InterPro" id="IPR000866">
    <property type="entry name" value="AhpC/TSA"/>
</dbReference>
<dbReference type="EMBL" id="SNRY01000045">
    <property type="protein sequence ID" value="KAA6349531.1"/>
    <property type="molecule type" value="Genomic_DNA"/>
</dbReference>
<gene>
    <name evidence="7" type="ORF">EZS27_003042</name>
</gene>
<dbReference type="InterPro" id="IPR013766">
    <property type="entry name" value="Thioredoxin_domain"/>
</dbReference>
<dbReference type="InterPro" id="IPR017937">
    <property type="entry name" value="Thioredoxin_CS"/>
</dbReference>
<dbReference type="Gene3D" id="3.40.30.10">
    <property type="entry name" value="Glutaredoxin"/>
    <property type="match status" value="1"/>
</dbReference>
<dbReference type="PANTHER" id="PTHR42852:SF6">
    <property type="entry name" value="THIOL:DISULFIDE INTERCHANGE PROTEIN DSBE"/>
    <property type="match status" value="1"/>
</dbReference>
<evidence type="ECO:0000256" key="3">
    <source>
        <dbReference type="ARBA" id="ARBA00023157"/>
    </source>
</evidence>
<evidence type="ECO:0000256" key="2">
    <source>
        <dbReference type="ARBA" id="ARBA00022748"/>
    </source>
</evidence>
<sequence>MNKFSFIIVVSTIFALTSCNAGNNGYTISGTVEGTADGEVAYLQNRVNRQFEQLDSAVIKNGRFTFKGVQDSVVARYLSFAIDGKQTNASFFLENGNIDVKRTEGGNISITGTQANDAYQLFNDNVALIENRQMAIYQSASNSTFTDEQIAEKSREMDALENEMIATIKSGIEKNITNVVGVQLLSSYSYYYTEYLELVSLLEKVPEIFRENPNITAMSEFAQTLRTTEIGQKFVDFAMETPDGKPIKLSDYAGKGKIVLVDFWASWCGPCRVEMPALIDTYKKYRNQGFEIVGVSLDRNSEAWKNGIEQLGITWPQMSDLKYWDCEGGRLYGVRSIPHTVLIDKYGIILARGLRGEGLRDKLAEIL</sequence>
<comment type="subcellular location">
    <subcellularLocation>
        <location evidence="1">Cell envelope</location>
    </subcellularLocation>
</comment>
<organism evidence="7">
    <name type="scientific">termite gut metagenome</name>
    <dbReference type="NCBI Taxonomy" id="433724"/>
    <lineage>
        <taxon>unclassified sequences</taxon>
        <taxon>metagenomes</taxon>
        <taxon>organismal metagenomes</taxon>
    </lineage>
</organism>
<evidence type="ECO:0000259" key="6">
    <source>
        <dbReference type="PROSITE" id="PS51352"/>
    </source>
</evidence>
<dbReference type="InterPro" id="IPR025380">
    <property type="entry name" value="DUF4369"/>
</dbReference>
<evidence type="ECO:0000256" key="5">
    <source>
        <dbReference type="SAM" id="Coils"/>
    </source>
</evidence>
<keyword evidence="4" id="KW-0676">Redox-active center</keyword>
<dbReference type="AlphaFoldDB" id="A0A5J4SVM3"/>
<dbReference type="CDD" id="cd02966">
    <property type="entry name" value="TlpA_like_family"/>
    <property type="match status" value="1"/>
</dbReference>
<name>A0A5J4SVM3_9ZZZZ</name>
<dbReference type="Pfam" id="PF14289">
    <property type="entry name" value="DUF4369"/>
    <property type="match status" value="1"/>
</dbReference>
<dbReference type="GO" id="GO:0017004">
    <property type="term" value="P:cytochrome complex assembly"/>
    <property type="evidence" value="ECO:0007669"/>
    <property type="project" value="UniProtKB-KW"/>
</dbReference>
<dbReference type="PROSITE" id="PS51257">
    <property type="entry name" value="PROKAR_LIPOPROTEIN"/>
    <property type="match status" value="1"/>
</dbReference>
<dbReference type="Pfam" id="PF00578">
    <property type="entry name" value="AhpC-TSA"/>
    <property type="match status" value="1"/>
</dbReference>
<keyword evidence="5" id="KW-0175">Coiled coil</keyword>
<dbReference type="PROSITE" id="PS51352">
    <property type="entry name" value="THIOREDOXIN_2"/>
    <property type="match status" value="1"/>
</dbReference>
<evidence type="ECO:0000313" key="7">
    <source>
        <dbReference type="EMBL" id="KAA6349531.1"/>
    </source>
</evidence>
<dbReference type="GO" id="GO:0016491">
    <property type="term" value="F:oxidoreductase activity"/>
    <property type="evidence" value="ECO:0007669"/>
    <property type="project" value="InterPro"/>
</dbReference>
<accession>A0A5J4SVM3</accession>
<evidence type="ECO:0000256" key="1">
    <source>
        <dbReference type="ARBA" id="ARBA00004196"/>
    </source>
</evidence>
<feature type="coiled-coil region" evidence="5">
    <location>
        <begin position="143"/>
        <end position="170"/>
    </location>
</feature>
<protein>
    <submittedName>
        <fullName evidence="7">Thiol-disulfide oxidoreductase ResA</fullName>
    </submittedName>
</protein>
<dbReference type="InterPro" id="IPR036249">
    <property type="entry name" value="Thioredoxin-like_sf"/>
</dbReference>
<proteinExistence type="predicted"/>
<dbReference type="InterPro" id="IPR050553">
    <property type="entry name" value="Thioredoxin_ResA/DsbE_sf"/>
</dbReference>